<accession>A0A7R8ZLE3</accession>
<proteinExistence type="predicted"/>
<dbReference type="AlphaFoldDB" id="A0A7R8ZLE3"/>
<protein>
    <submittedName>
        <fullName evidence="1">Uncharacterized protein</fullName>
    </submittedName>
</protein>
<dbReference type="EMBL" id="OB660676">
    <property type="protein sequence ID" value="CAD7225855.1"/>
    <property type="molecule type" value="Genomic_DNA"/>
</dbReference>
<sequence>MSGKMKFIFVILSSVLLSRAQEDSKLPNFIGQASFPGSPAFTEVHKLSQSDDPVAAQTMYLSTFNALGLFQYDDIYFLRSPGDYLFDPEAFVDKMVESQVSTGNYWPNNPDILPPDVVGREGVVWTSGFLVPTKTDGRLNLYFSDDEFWSSGVNIASLDQRTWSYHRVIWKDMDNDGDLDAVTARFHLNTNIIAYADTEFLWLENPNQGAVDGWEQHVLAYGRETAPDVHFRSETRCDFASQREIAESRARNRGTSREKSRPVLRDFWCLARESERVSREKHSILSDRQTDRQTDRQDLAKPCFGHNSALRYPILITFCMLVPVPMPKIRRVAVDAPGQVFDIYLDDFNRDGKLDLLATVYDGEEGWVYVYDIDENWMEGNWNRRTIASGFVPNFIFGGQSMSPGSPKPFYPSKEYEESLTEDGRQRKPYISLSGDDDGKLYILTPDSEDPSDWTYTKNILVETGATTSGKIAIADMNNDGYTDIIGCGYSAKTLYFFTYAPLGEEGA</sequence>
<dbReference type="InterPro" id="IPR028994">
    <property type="entry name" value="Integrin_alpha_N"/>
</dbReference>
<dbReference type="PANTHER" id="PTHR35836">
    <property type="entry name" value="VCBS REPEAT-CONTAINING PROTEIN"/>
    <property type="match status" value="1"/>
</dbReference>
<name>A0A7R8ZLE3_9CRUS</name>
<dbReference type="OrthoDB" id="10022113at2759"/>
<organism evidence="1">
    <name type="scientific">Cyprideis torosa</name>
    <dbReference type="NCBI Taxonomy" id="163714"/>
    <lineage>
        <taxon>Eukaryota</taxon>
        <taxon>Metazoa</taxon>
        <taxon>Ecdysozoa</taxon>
        <taxon>Arthropoda</taxon>
        <taxon>Crustacea</taxon>
        <taxon>Oligostraca</taxon>
        <taxon>Ostracoda</taxon>
        <taxon>Podocopa</taxon>
        <taxon>Podocopida</taxon>
        <taxon>Cytherocopina</taxon>
        <taxon>Cytheroidea</taxon>
        <taxon>Cytherideidae</taxon>
        <taxon>Cyprideis</taxon>
    </lineage>
</organism>
<reference evidence="1" key="1">
    <citation type="submission" date="2020-11" db="EMBL/GenBank/DDBJ databases">
        <authorList>
            <person name="Tran Van P."/>
        </authorList>
    </citation>
    <scope>NUCLEOTIDE SEQUENCE</scope>
</reference>
<dbReference type="SUPFAM" id="SSF69318">
    <property type="entry name" value="Integrin alpha N-terminal domain"/>
    <property type="match status" value="1"/>
</dbReference>
<dbReference type="PANTHER" id="PTHR35836:SF1">
    <property type="entry name" value="VCBS REPEAT-CONTAINING PROTEIN"/>
    <property type="match status" value="1"/>
</dbReference>
<gene>
    <name evidence="1" type="ORF">CTOB1V02_LOCUS3787</name>
</gene>
<evidence type="ECO:0000313" key="1">
    <source>
        <dbReference type="EMBL" id="CAD7225855.1"/>
    </source>
</evidence>